<gene>
    <name evidence="1" type="ORF">BJ138DRAFT_1003227</name>
</gene>
<organism evidence="1 2">
    <name type="scientific">Hygrophoropsis aurantiaca</name>
    <dbReference type="NCBI Taxonomy" id="72124"/>
    <lineage>
        <taxon>Eukaryota</taxon>
        <taxon>Fungi</taxon>
        <taxon>Dikarya</taxon>
        <taxon>Basidiomycota</taxon>
        <taxon>Agaricomycotina</taxon>
        <taxon>Agaricomycetes</taxon>
        <taxon>Agaricomycetidae</taxon>
        <taxon>Boletales</taxon>
        <taxon>Coniophorineae</taxon>
        <taxon>Hygrophoropsidaceae</taxon>
        <taxon>Hygrophoropsis</taxon>
    </lineage>
</organism>
<evidence type="ECO:0000313" key="1">
    <source>
        <dbReference type="EMBL" id="KAH7913026.1"/>
    </source>
</evidence>
<accession>A0ACB8AHN3</accession>
<reference evidence="1" key="1">
    <citation type="journal article" date="2021" name="New Phytol.">
        <title>Evolutionary innovations through gain and loss of genes in the ectomycorrhizal Boletales.</title>
        <authorList>
            <person name="Wu G."/>
            <person name="Miyauchi S."/>
            <person name="Morin E."/>
            <person name="Kuo A."/>
            <person name="Drula E."/>
            <person name="Varga T."/>
            <person name="Kohler A."/>
            <person name="Feng B."/>
            <person name="Cao Y."/>
            <person name="Lipzen A."/>
            <person name="Daum C."/>
            <person name="Hundley H."/>
            <person name="Pangilinan J."/>
            <person name="Johnson J."/>
            <person name="Barry K."/>
            <person name="LaButti K."/>
            <person name="Ng V."/>
            <person name="Ahrendt S."/>
            <person name="Min B."/>
            <person name="Choi I.G."/>
            <person name="Park H."/>
            <person name="Plett J.M."/>
            <person name="Magnuson J."/>
            <person name="Spatafora J.W."/>
            <person name="Nagy L.G."/>
            <person name="Henrissat B."/>
            <person name="Grigoriev I.V."/>
            <person name="Yang Z.L."/>
            <person name="Xu J."/>
            <person name="Martin F.M."/>
        </authorList>
    </citation>
    <scope>NUCLEOTIDE SEQUENCE</scope>
    <source>
        <strain evidence="1">ATCC 28755</strain>
    </source>
</reference>
<dbReference type="Proteomes" id="UP000790377">
    <property type="component" value="Unassembled WGS sequence"/>
</dbReference>
<comment type="caution">
    <text evidence="1">The sequence shown here is derived from an EMBL/GenBank/DDBJ whole genome shotgun (WGS) entry which is preliminary data.</text>
</comment>
<evidence type="ECO:0000313" key="2">
    <source>
        <dbReference type="Proteomes" id="UP000790377"/>
    </source>
</evidence>
<sequence length="156" mass="16963">MGKGSKPSGIHAVLQNAIVTAINDPGYTFSLPRLADWDAVISCSSSERERLEFIGDSLMHMAVALYLYQIYPEATPGLLTILRSAVNTNATFTHLMVKVGAHQLTSPSETTKAAADSFEIIIAALYMEGGLSEVRSWVEEQFAPIVAAARRSYDQL</sequence>
<proteinExistence type="predicted"/>
<dbReference type="EMBL" id="MU267639">
    <property type="protein sequence ID" value="KAH7913026.1"/>
    <property type="molecule type" value="Genomic_DNA"/>
</dbReference>
<name>A0ACB8AHN3_9AGAM</name>
<protein>
    <submittedName>
        <fullName evidence="1">Ribonuclease III domain-containing protein</fullName>
    </submittedName>
</protein>
<keyword evidence="2" id="KW-1185">Reference proteome</keyword>